<dbReference type="SMART" id="SM00530">
    <property type="entry name" value="HTH_XRE"/>
    <property type="match status" value="1"/>
</dbReference>
<dbReference type="EMBL" id="CP045798">
    <property type="protein sequence ID" value="QNB48274.1"/>
    <property type="molecule type" value="Genomic_DNA"/>
</dbReference>
<keyword evidence="1" id="KW-0238">DNA-binding</keyword>
<dbReference type="GO" id="GO:0003677">
    <property type="term" value="F:DNA binding"/>
    <property type="evidence" value="ECO:0007669"/>
    <property type="project" value="UniProtKB-KW"/>
</dbReference>
<dbReference type="OrthoDB" id="9808239at2"/>
<dbReference type="PANTHER" id="PTHR46558:SF4">
    <property type="entry name" value="DNA-BIDING PHAGE PROTEIN"/>
    <property type="match status" value="1"/>
</dbReference>
<keyword evidence="4" id="KW-1185">Reference proteome</keyword>
<dbReference type="InterPro" id="IPR001387">
    <property type="entry name" value="Cro/C1-type_HTH"/>
</dbReference>
<dbReference type="InterPro" id="IPR010982">
    <property type="entry name" value="Lambda_DNA-bd_dom_sf"/>
</dbReference>
<dbReference type="PANTHER" id="PTHR46558">
    <property type="entry name" value="TRACRIPTIONAL REGULATORY PROTEIN-RELATED-RELATED"/>
    <property type="match status" value="1"/>
</dbReference>
<dbReference type="SUPFAM" id="SSF47413">
    <property type="entry name" value="lambda repressor-like DNA-binding domains"/>
    <property type="match status" value="1"/>
</dbReference>
<organism evidence="3 4">
    <name type="scientific">Thermanaerosceptrum fracticalcis</name>
    <dbReference type="NCBI Taxonomy" id="1712410"/>
    <lineage>
        <taxon>Bacteria</taxon>
        <taxon>Bacillati</taxon>
        <taxon>Bacillota</taxon>
        <taxon>Clostridia</taxon>
        <taxon>Eubacteriales</taxon>
        <taxon>Peptococcaceae</taxon>
        <taxon>Thermanaerosceptrum</taxon>
    </lineage>
</organism>
<evidence type="ECO:0000259" key="2">
    <source>
        <dbReference type="PROSITE" id="PS50943"/>
    </source>
</evidence>
<sequence length="89" mass="10300">MMARTKLINLRRMHGLTQQEIADKLKVTRSFYGMIETGDRNPTLDLAKKIAEMFNANIEDIFFEEKCHELLQYPSHVNDEAITTEAANQ</sequence>
<reference evidence="3 4" key="1">
    <citation type="journal article" date="2019" name="Front. Microbiol.">
        <title>Thermoanaerosceptrum fracticalcis gen. nov. sp. nov., a Novel Fumarate-Fermenting Microorganism From a Deep Fractured Carbonate Aquifer of the US Great Basin.</title>
        <authorList>
            <person name="Hamilton-Brehm S.D."/>
            <person name="Stewart L.E."/>
            <person name="Zavarin M."/>
            <person name="Caldwell M."/>
            <person name="Lawson P.A."/>
            <person name="Onstott T.C."/>
            <person name="Grzymski J."/>
            <person name="Neveux I."/>
            <person name="Lollar B.S."/>
            <person name="Russell C.E."/>
            <person name="Moser D.P."/>
        </authorList>
    </citation>
    <scope>NUCLEOTIDE SEQUENCE [LARGE SCALE GENOMIC DNA]</scope>
    <source>
        <strain evidence="3 4">DRI-13</strain>
    </source>
</reference>
<evidence type="ECO:0000256" key="1">
    <source>
        <dbReference type="ARBA" id="ARBA00023125"/>
    </source>
</evidence>
<feature type="domain" description="HTH cro/C1-type" evidence="2">
    <location>
        <begin position="7"/>
        <end position="61"/>
    </location>
</feature>
<accession>A0A7G6E870</accession>
<name>A0A7G6E870_THEFR</name>
<dbReference type="AlphaFoldDB" id="A0A7G6E870"/>
<evidence type="ECO:0000313" key="4">
    <source>
        <dbReference type="Proteomes" id="UP000515847"/>
    </source>
</evidence>
<dbReference type="CDD" id="cd00093">
    <property type="entry name" value="HTH_XRE"/>
    <property type="match status" value="1"/>
</dbReference>
<dbReference type="Proteomes" id="UP000515847">
    <property type="component" value="Chromosome"/>
</dbReference>
<dbReference type="KEGG" id="tfr:BR63_02915"/>
<dbReference type="Gene3D" id="1.10.260.40">
    <property type="entry name" value="lambda repressor-like DNA-binding domains"/>
    <property type="match status" value="1"/>
</dbReference>
<dbReference type="Pfam" id="PF01381">
    <property type="entry name" value="HTH_3"/>
    <property type="match status" value="1"/>
</dbReference>
<protein>
    <submittedName>
        <fullName evidence="3">Helix-turn-helix domain-containing protein</fullName>
    </submittedName>
</protein>
<evidence type="ECO:0000313" key="3">
    <source>
        <dbReference type="EMBL" id="QNB48274.1"/>
    </source>
</evidence>
<dbReference type="PROSITE" id="PS50943">
    <property type="entry name" value="HTH_CROC1"/>
    <property type="match status" value="1"/>
</dbReference>
<proteinExistence type="predicted"/>
<gene>
    <name evidence="3" type="ORF">BR63_02915</name>
</gene>